<dbReference type="PANTHER" id="PTHR42781:SF4">
    <property type="entry name" value="SPERMIDINE_PUTRESCINE IMPORT ATP-BINDING PROTEIN POTA"/>
    <property type="match status" value="1"/>
</dbReference>
<keyword evidence="2" id="KW-0547">Nucleotide-binding</keyword>
<dbReference type="InterPro" id="IPR027417">
    <property type="entry name" value="P-loop_NTPase"/>
</dbReference>
<dbReference type="FunFam" id="3.40.50.300:FF:000133">
    <property type="entry name" value="Spermidine/putrescine import ATP-binding protein PotA"/>
    <property type="match status" value="1"/>
</dbReference>
<sequence>MPSGGASVPVVQFRDVTKRFGEVVAARDLDFEVRAGEFLSFLGPSGCGKTTTLRMIAGFEQPSAGEVHLEGRVVNGVPAYRRPVNMVFQHYALFPHLDVAGNVAYGLLQRTPRPPRAEVRRRVAETLELVRLGGFEKRRSWEMSGGQQQRVALARALINEPKVLLLDEPLAALDRKLRRDMQIELQNLQRRLGITFVLVTHDQEEALSMSDRVVIMREGRIVQIGSPRALYDRPADRYVADFVGKSNFFEGRVERVADDSLEIRLASGALLAAACPAPAPAAGAAVSLAVRPEQMILARAAEGLPPDAALTVGARVLNRIFLGEHTEYLLASETLGEFLALVPRQSELNERPFETGESLQAAWSRAAALVLEER</sequence>
<dbReference type="PANTHER" id="PTHR42781">
    <property type="entry name" value="SPERMIDINE/PUTRESCINE IMPORT ATP-BINDING PROTEIN POTA"/>
    <property type="match status" value="1"/>
</dbReference>
<dbReference type="GO" id="GO:0016887">
    <property type="term" value="F:ATP hydrolysis activity"/>
    <property type="evidence" value="ECO:0007669"/>
    <property type="project" value="InterPro"/>
</dbReference>
<evidence type="ECO:0000313" key="5">
    <source>
        <dbReference type="EMBL" id="SMF51597.1"/>
    </source>
</evidence>
<dbReference type="InterPro" id="IPR008995">
    <property type="entry name" value="Mo/tungstate-bd_C_term_dom"/>
</dbReference>
<dbReference type="GO" id="GO:0005524">
    <property type="term" value="F:ATP binding"/>
    <property type="evidence" value="ECO:0007669"/>
    <property type="project" value="UniProtKB-KW"/>
</dbReference>
<keyword evidence="1" id="KW-0813">Transport</keyword>
<dbReference type="InterPro" id="IPR003593">
    <property type="entry name" value="AAA+_ATPase"/>
</dbReference>
<dbReference type="InterPro" id="IPR013611">
    <property type="entry name" value="Transp-assoc_OB_typ2"/>
</dbReference>
<dbReference type="InterPro" id="IPR050093">
    <property type="entry name" value="ABC_SmlMolc_Importer"/>
</dbReference>
<gene>
    <name evidence="5" type="ORF">SAMN05428998_11857</name>
</gene>
<dbReference type="Proteomes" id="UP000192917">
    <property type="component" value="Unassembled WGS sequence"/>
</dbReference>
<dbReference type="SUPFAM" id="SSF52540">
    <property type="entry name" value="P-loop containing nucleoside triphosphate hydrolases"/>
    <property type="match status" value="1"/>
</dbReference>
<name>A0A1Y6C8L1_9PROT</name>
<evidence type="ECO:0000259" key="4">
    <source>
        <dbReference type="PROSITE" id="PS50893"/>
    </source>
</evidence>
<organism evidence="5 6">
    <name type="scientific">Tistlia consotensis USBA 355</name>
    <dbReference type="NCBI Taxonomy" id="560819"/>
    <lineage>
        <taxon>Bacteria</taxon>
        <taxon>Pseudomonadati</taxon>
        <taxon>Pseudomonadota</taxon>
        <taxon>Alphaproteobacteria</taxon>
        <taxon>Rhodospirillales</taxon>
        <taxon>Rhodovibrionaceae</taxon>
        <taxon>Tistlia</taxon>
    </lineage>
</organism>
<keyword evidence="3 5" id="KW-0067">ATP-binding</keyword>
<dbReference type="Gene3D" id="2.40.50.100">
    <property type="match status" value="1"/>
</dbReference>
<dbReference type="InterPro" id="IPR017871">
    <property type="entry name" value="ABC_transporter-like_CS"/>
</dbReference>
<dbReference type="PROSITE" id="PS00211">
    <property type="entry name" value="ABC_TRANSPORTER_1"/>
    <property type="match status" value="1"/>
</dbReference>
<dbReference type="PROSITE" id="PS50893">
    <property type="entry name" value="ABC_TRANSPORTER_2"/>
    <property type="match status" value="1"/>
</dbReference>
<evidence type="ECO:0000256" key="2">
    <source>
        <dbReference type="ARBA" id="ARBA00022741"/>
    </source>
</evidence>
<dbReference type="Pfam" id="PF08402">
    <property type="entry name" value="TOBE_2"/>
    <property type="match status" value="1"/>
</dbReference>
<dbReference type="SUPFAM" id="SSF50331">
    <property type="entry name" value="MOP-like"/>
    <property type="match status" value="1"/>
</dbReference>
<dbReference type="AlphaFoldDB" id="A0A1Y6C8L1"/>
<dbReference type="Pfam" id="PF00005">
    <property type="entry name" value="ABC_tran"/>
    <property type="match status" value="1"/>
</dbReference>
<evidence type="ECO:0000256" key="3">
    <source>
        <dbReference type="ARBA" id="ARBA00022840"/>
    </source>
</evidence>
<dbReference type="RefSeq" id="WP_085124435.1">
    <property type="nucleotide sequence ID" value="NZ_FWZX01000018.1"/>
</dbReference>
<accession>A0A1Y6C8L1</accession>
<dbReference type="GO" id="GO:0015847">
    <property type="term" value="P:putrescine transport"/>
    <property type="evidence" value="ECO:0007669"/>
    <property type="project" value="UniProtKB-ARBA"/>
</dbReference>
<reference evidence="5 6" key="1">
    <citation type="submission" date="2017-04" db="EMBL/GenBank/DDBJ databases">
        <authorList>
            <person name="Afonso C.L."/>
            <person name="Miller P.J."/>
            <person name="Scott M.A."/>
            <person name="Spackman E."/>
            <person name="Goraichik I."/>
            <person name="Dimitrov K.M."/>
            <person name="Suarez D.L."/>
            <person name="Swayne D.E."/>
        </authorList>
    </citation>
    <scope>NUCLEOTIDE SEQUENCE [LARGE SCALE GENOMIC DNA]</scope>
    <source>
        <strain evidence="5 6">USBA 355</strain>
    </source>
</reference>
<dbReference type="GO" id="GO:0022857">
    <property type="term" value="F:transmembrane transporter activity"/>
    <property type="evidence" value="ECO:0007669"/>
    <property type="project" value="InterPro"/>
</dbReference>
<dbReference type="SMART" id="SM00382">
    <property type="entry name" value="AAA"/>
    <property type="match status" value="1"/>
</dbReference>
<evidence type="ECO:0000313" key="6">
    <source>
        <dbReference type="Proteomes" id="UP000192917"/>
    </source>
</evidence>
<protein>
    <submittedName>
        <fullName evidence="5">Spermidine/putrescine transport system ATP-binding protein</fullName>
    </submittedName>
</protein>
<dbReference type="InterPro" id="IPR003439">
    <property type="entry name" value="ABC_transporter-like_ATP-bd"/>
</dbReference>
<dbReference type="STRING" id="560819.SAMN05428998_11857"/>
<keyword evidence="6" id="KW-1185">Reference proteome</keyword>
<evidence type="ECO:0000256" key="1">
    <source>
        <dbReference type="ARBA" id="ARBA00022448"/>
    </source>
</evidence>
<dbReference type="GO" id="GO:0043190">
    <property type="term" value="C:ATP-binding cassette (ABC) transporter complex"/>
    <property type="evidence" value="ECO:0007669"/>
    <property type="project" value="InterPro"/>
</dbReference>
<proteinExistence type="predicted"/>
<dbReference type="EMBL" id="FWZX01000018">
    <property type="protein sequence ID" value="SMF51597.1"/>
    <property type="molecule type" value="Genomic_DNA"/>
</dbReference>
<dbReference type="Gene3D" id="3.40.50.300">
    <property type="entry name" value="P-loop containing nucleotide triphosphate hydrolases"/>
    <property type="match status" value="1"/>
</dbReference>
<feature type="domain" description="ABC transporter" evidence="4">
    <location>
        <begin position="11"/>
        <end position="243"/>
    </location>
</feature>